<accession>A0A3D9STH9</accession>
<dbReference type="AlphaFoldDB" id="A0A3D9STH9"/>
<comment type="caution">
    <text evidence="2">The sequence shown here is derived from an EMBL/GenBank/DDBJ whole genome shotgun (WGS) entry which is preliminary data.</text>
</comment>
<gene>
    <name evidence="2" type="ORF">DFJ69_3265</name>
</gene>
<protein>
    <submittedName>
        <fullName evidence="2">Uncharacterized protein</fullName>
    </submittedName>
</protein>
<name>A0A3D9STH9_9ACTN</name>
<feature type="region of interest" description="Disordered" evidence="1">
    <location>
        <begin position="28"/>
        <end position="56"/>
    </location>
</feature>
<reference evidence="2 3" key="1">
    <citation type="submission" date="2018-08" db="EMBL/GenBank/DDBJ databases">
        <title>Sequencing the genomes of 1000 actinobacteria strains.</title>
        <authorList>
            <person name="Klenk H.-P."/>
        </authorList>
    </citation>
    <scope>NUCLEOTIDE SEQUENCE [LARGE SCALE GENOMIC DNA]</scope>
    <source>
        <strain evidence="2 3">DSM 43927</strain>
    </source>
</reference>
<sequence length="56" mass="6381">MWRHIPWGQPCATDGEFRACAQQGERLDRAAPRRRAERFPQAWYGGSSAVGRPIEP</sequence>
<keyword evidence="3" id="KW-1185">Reference proteome</keyword>
<dbReference type="Proteomes" id="UP000256661">
    <property type="component" value="Unassembled WGS sequence"/>
</dbReference>
<proteinExistence type="predicted"/>
<evidence type="ECO:0000313" key="2">
    <source>
        <dbReference type="EMBL" id="REE97790.1"/>
    </source>
</evidence>
<organism evidence="2 3">
    <name type="scientific">Thermomonospora umbrina</name>
    <dbReference type="NCBI Taxonomy" id="111806"/>
    <lineage>
        <taxon>Bacteria</taxon>
        <taxon>Bacillati</taxon>
        <taxon>Actinomycetota</taxon>
        <taxon>Actinomycetes</taxon>
        <taxon>Streptosporangiales</taxon>
        <taxon>Thermomonosporaceae</taxon>
        <taxon>Thermomonospora</taxon>
    </lineage>
</organism>
<evidence type="ECO:0000256" key="1">
    <source>
        <dbReference type="SAM" id="MobiDB-lite"/>
    </source>
</evidence>
<dbReference type="EMBL" id="QTTT01000001">
    <property type="protein sequence ID" value="REE97790.1"/>
    <property type="molecule type" value="Genomic_DNA"/>
</dbReference>
<evidence type="ECO:0000313" key="3">
    <source>
        <dbReference type="Proteomes" id="UP000256661"/>
    </source>
</evidence>